<evidence type="ECO:0000313" key="10">
    <source>
        <dbReference type="EMBL" id="KAB8299407.1"/>
    </source>
</evidence>
<organism evidence="10 11">
    <name type="scientific">Bifidobacterium apri</name>
    <dbReference type="NCBI Taxonomy" id="1769423"/>
    <lineage>
        <taxon>Bacteria</taxon>
        <taxon>Bacillati</taxon>
        <taxon>Actinomycetota</taxon>
        <taxon>Actinomycetes</taxon>
        <taxon>Bifidobacteriales</taxon>
        <taxon>Bifidobacteriaceae</taxon>
        <taxon>Bifidobacterium</taxon>
    </lineage>
</organism>
<evidence type="ECO:0000256" key="5">
    <source>
        <dbReference type="ARBA" id="ARBA00023136"/>
    </source>
</evidence>
<sequence length="451" mass="47027">MAGKPNDPGNRKQGNRKRQKESVVSNKPSTMTNTKMFLVMLWGAIFRRRGRAVMAVVASLVGAATLFCLAATCIAVPQQMNEEMRSYGANLIVTPIESGDGKTGISTAMVNHTTDMVRAKGEATYATYRYENVRVNAAPYVLAGVHTAQVRALNHHWNVDGAWPSAGNVMVGRDVADAMGLTVGSRITIGYRASDNTGTTAAGADSTSGTDSDSASGADSTGGSGDSGASAGGSGDILDTSGTEFRVCGIVDTGGSEDEIIYALASDVDKLAGGTRGVDVIEYSSGAADVSQVVQSINDMTSMHVQAQQVTKITSSDTRIITMLRTLFWMVSVVVLALTLVGVSTTISSIVAQRRNEIGLRKALGASSGSIGVEFYVESGLYGLVGGLLGTAVGYLLARLLTSTVFGRTLGFDWPLAVGSVLLSVIVAVLASVPPVRRASRIDPAVVLREE</sequence>
<evidence type="ECO:0000256" key="3">
    <source>
        <dbReference type="ARBA" id="ARBA00022692"/>
    </source>
</evidence>
<keyword evidence="2" id="KW-1003">Cell membrane</keyword>
<accession>A0A6A2VV11</accession>
<dbReference type="EMBL" id="WBSO01000004">
    <property type="protein sequence ID" value="KAB8299407.1"/>
    <property type="molecule type" value="Genomic_DNA"/>
</dbReference>
<feature type="region of interest" description="Disordered" evidence="7">
    <location>
        <begin position="1"/>
        <end position="27"/>
    </location>
</feature>
<dbReference type="PANTHER" id="PTHR30572:SF4">
    <property type="entry name" value="ABC TRANSPORTER PERMEASE YTRF"/>
    <property type="match status" value="1"/>
</dbReference>
<comment type="caution">
    <text evidence="10">The sequence shown here is derived from an EMBL/GenBank/DDBJ whole genome shotgun (WGS) entry which is preliminary data.</text>
</comment>
<comment type="subcellular location">
    <subcellularLocation>
        <location evidence="1">Cell membrane</location>
        <topology evidence="1">Multi-pass membrane protein</topology>
    </subcellularLocation>
</comment>
<protein>
    <submittedName>
        <fullName evidence="10">ABC transporter permease</fullName>
    </submittedName>
</protein>
<reference evidence="10 11" key="1">
    <citation type="submission" date="2019-09" db="EMBL/GenBank/DDBJ databases">
        <title>Characterization of the phylogenetic diversity of two novel species belonging to the genus Bifidobacterium: Bifidobacterium cebidarum sp. nov. and Bifidobacterium leontopitheci sp. nov.</title>
        <authorList>
            <person name="Lugli G.A."/>
            <person name="Duranti S."/>
            <person name="Milani C."/>
            <person name="Turroni F."/>
            <person name="Ventura M."/>
        </authorList>
    </citation>
    <scope>NUCLEOTIDE SEQUENCE [LARGE SCALE GENOMIC DNA]</scope>
    <source>
        <strain evidence="10 11">DSM 100238</strain>
    </source>
</reference>
<keyword evidence="5 8" id="KW-0472">Membrane</keyword>
<feature type="compositionally biased region" description="Gly residues" evidence="7">
    <location>
        <begin position="220"/>
        <end position="235"/>
    </location>
</feature>
<name>A0A6A2VV11_9BIFI</name>
<proteinExistence type="inferred from homology"/>
<dbReference type="InterPro" id="IPR050250">
    <property type="entry name" value="Macrolide_Exporter_MacB"/>
</dbReference>
<dbReference type="AlphaFoldDB" id="A0A6A2VV11"/>
<evidence type="ECO:0000256" key="4">
    <source>
        <dbReference type="ARBA" id="ARBA00022989"/>
    </source>
</evidence>
<feature type="compositionally biased region" description="Low complexity" evidence="7">
    <location>
        <begin position="198"/>
        <end position="219"/>
    </location>
</feature>
<feature type="transmembrane region" description="Helical" evidence="8">
    <location>
        <begin position="381"/>
        <end position="402"/>
    </location>
</feature>
<evidence type="ECO:0000259" key="9">
    <source>
        <dbReference type="Pfam" id="PF02687"/>
    </source>
</evidence>
<dbReference type="Pfam" id="PF02687">
    <property type="entry name" value="FtsX"/>
    <property type="match status" value="1"/>
</dbReference>
<dbReference type="PANTHER" id="PTHR30572">
    <property type="entry name" value="MEMBRANE COMPONENT OF TRANSPORTER-RELATED"/>
    <property type="match status" value="1"/>
</dbReference>
<keyword evidence="4 8" id="KW-1133">Transmembrane helix</keyword>
<evidence type="ECO:0000256" key="1">
    <source>
        <dbReference type="ARBA" id="ARBA00004651"/>
    </source>
</evidence>
<feature type="transmembrane region" description="Helical" evidence="8">
    <location>
        <begin position="414"/>
        <end position="433"/>
    </location>
</feature>
<feature type="region of interest" description="Disordered" evidence="7">
    <location>
        <begin position="198"/>
        <end position="237"/>
    </location>
</feature>
<evidence type="ECO:0000256" key="8">
    <source>
        <dbReference type="SAM" id="Phobius"/>
    </source>
</evidence>
<feature type="domain" description="ABC3 transporter permease C-terminal" evidence="9">
    <location>
        <begin position="330"/>
        <end position="444"/>
    </location>
</feature>
<evidence type="ECO:0000256" key="2">
    <source>
        <dbReference type="ARBA" id="ARBA00022475"/>
    </source>
</evidence>
<evidence type="ECO:0000256" key="7">
    <source>
        <dbReference type="SAM" id="MobiDB-lite"/>
    </source>
</evidence>
<dbReference type="GO" id="GO:0005886">
    <property type="term" value="C:plasma membrane"/>
    <property type="evidence" value="ECO:0007669"/>
    <property type="project" value="UniProtKB-SubCell"/>
</dbReference>
<gene>
    <name evidence="10" type="ORF">DSM100238_0839</name>
</gene>
<dbReference type="GO" id="GO:0022857">
    <property type="term" value="F:transmembrane transporter activity"/>
    <property type="evidence" value="ECO:0007669"/>
    <property type="project" value="TreeGrafter"/>
</dbReference>
<dbReference type="Proteomes" id="UP000440041">
    <property type="component" value="Unassembled WGS sequence"/>
</dbReference>
<evidence type="ECO:0000313" key="11">
    <source>
        <dbReference type="Proteomes" id="UP000440041"/>
    </source>
</evidence>
<dbReference type="InterPro" id="IPR003838">
    <property type="entry name" value="ABC3_permease_C"/>
</dbReference>
<comment type="similarity">
    <text evidence="6">Belongs to the ABC-4 integral membrane protein family.</text>
</comment>
<keyword evidence="3 8" id="KW-0812">Transmembrane</keyword>
<feature type="transmembrane region" description="Helical" evidence="8">
    <location>
        <begin position="327"/>
        <end position="352"/>
    </location>
</feature>
<keyword evidence="11" id="KW-1185">Reference proteome</keyword>
<evidence type="ECO:0000256" key="6">
    <source>
        <dbReference type="ARBA" id="ARBA00038076"/>
    </source>
</evidence>